<evidence type="ECO:0000313" key="1">
    <source>
        <dbReference type="EMBL" id="KNZ48159.1"/>
    </source>
</evidence>
<protein>
    <submittedName>
        <fullName evidence="1">Uncharacterized protein</fullName>
    </submittedName>
</protein>
<proteinExistence type="predicted"/>
<dbReference type="VEuPathDB" id="FungiDB:VP01_5870g1"/>
<name>A0A0L6UHW9_9BASI</name>
<reference evidence="1 2" key="1">
    <citation type="submission" date="2015-08" db="EMBL/GenBank/DDBJ databases">
        <title>Next Generation Sequencing and Analysis of the Genome of Puccinia sorghi L Schw, the Causal Agent of Maize Common Rust.</title>
        <authorList>
            <person name="Rochi L."/>
            <person name="Burguener G."/>
            <person name="Darino M."/>
            <person name="Turjanski A."/>
            <person name="Kreff E."/>
            <person name="Dieguez M.J."/>
            <person name="Sacco F."/>
        </authorList>
    </citation>
    <scope>NUCLEOTIDE SEQUENCE [LARGE SCALE GENOMIC DNA]</scope>
    <source>
        <strain evidence="1 2">RO10H11247</strain>
    </source>
</reference>
<organism evidence="1 2">
    <name type="scientific">Puccinia sorghi</name>
    <dbReference type="NCBI Taxonomy" id="27349"/>
    <lineage>
        <taxon>Eukaryota</taxon>
        <taxon>Fungi</taxon>
        <taxon>Dikarya</taxon>
        <taxon>Basidiomycota</taxon>
        <taxon>Pucciniomycotina</taxon>
        <taxon>Pucciniomycetes</taxon>
        <taxon>Pucciniales</taxon>
        <taxon>Pucciniaceae</taxon>
        <taxon>Puccinia</taxon>
    </lineage>
</organism>
<dbReference type="AlphaFoldDB" id="A0A0L6UHW9"/>
<dbReference type="Proteomes" id="UP000037035">
    <property type="component" value="Unassembled WGS sequence"/>
</dbReference>
<keyword evidence="2" id="KW-1185">Reference proteome</keyword>
<sequence length="176" mass="19677">MVNTQQRDLNKQSIKNIFLCFPLFHHLLNHLPLLANLQSSLYNSPIQSNQFIPLSPSLFPSLFNKIFDLFSDLYKVGASLSPLVQSLFLQILVPLPPNTSQAQCFQRIFLRLADHPKVTARGVQVFINSAYGESTFFDNTNSQLPSTTVFQTYQSAPTLSGRLVPSSSSNTARNSI</sequence>
<gene>
    <name evidence="1" type="ORF">VP01_5870g1</name>
</gene>
<dbReference type="EMBL" id="LAVV01011130">
    <property type="protein sequence ID" value="KNZ48159.1"/>
    <property type="molecule type" value="Genomic_DNA"/>
</dbReference>
<accession>A0A0L6UHW9</accession>
<comment type="caution">
    <text evidence="1">The sequence shown here is derived from an EMBL/GenBank/DDBJ whole genome shotgun (WGS) entry which is preliminary data.</text>
</comment>
<evidence type="ECO:0000313" key="2">
    <source>
        <dbReference type="Proteomes" id="UP000037035"/>
    </source>
</evidence>